<dbReference type="AlphaFoldDB" id="A0A2A4IRN8"/>
<dbReference type="PANTHER" id="PTHR45774:SF3">
    <property type="entry name" value="BTB (POZ) DOMAIN-CONTAINING 2B-RELATED"/>
    <property type="match status" value="1"/>
</dbReference>
<dbReference type="SMART" id="SM00225">
    <property type="entry name" value="BTB"/>
    <property type="match status" value="1"/>
</dbReference>
<dbReference type="STRING" id="7102.A0A2A4IRN8"/>
<dbReference type="SUPFAM" id="SSF54695">
    <property type="entry name" value="POZ domain"/>
    <property type="match status" value="1"/>
</dbReference>
<accession>A0A2A4IRN8</accession>
<dbReference type="PANTHER" id="PTHR45774">
    <property type="entry name" value="BTB/POZ DOMAIN-CONTAINING"/>
    <property type="match status" value="1"/>
</dbReference>
<dbReference type="Pfam" id="PF00651">
    <property type="entry name" value="BTB"/>
    <property type="match status" value="1"/>
</dbReference>
<comment type="caution">
    <text evidence="2">The sequence shown here is derived from an EMBL/GenBank/DDBJ whole genome shotgun (WGS) entry which is preliminary data.</text>
</comment>
<evidence type="ECO:0000259" key="1">
    <source>
        <dbReference type="PROSITE" id="PS50097"/>
    </source>
</evidence>
<proteinExistence type="predicted"/>
<dbReference type="Gene3D" id="1.25.40.420">
    <property type="match status" value="1"/>
</dbReference>
<dbReference type="InterPro" id="IPR011333">
    <property type="entry name" value="SKP1/BTB/POZ_sf"/>
</dbReference>
<organism evidence="2">
    <name type="scientific">Heliothis virescens</name>
    <name type="common">Tobacco budworm moth</name>
    <dbReference type="NCBI Taxonomy" id="7102"/>
    <lineage>
        <taxon>Eukaryota</taxon>
        <taxon>Metazoa</taxon>
        <taxon>Ecdysozoa</taxon>
        <taxon>Arthropoda</taxon>
        <taxon>Hexapoda</taxon>
        <taxon>Insecta</taxon>
        <taxon>Pterygota</taxon>
        <taxon>Neoptera</taxon>
        <taxon>Endopterygota</taxon>
        <taxon>Lepidoptera</taxon>
        <taxon>Glossata</taxon>
        <taxon>Ditrysia</taxon>
        <taxon>Noctuoidea</taxon>
        <taxon>Noctuidae</taxon>
        <taxon>Heliothinae</taxon>
        <taxon>Heliothis</taxon>
    </lineage>
</organism>
<reference evidence="2" key="1">
    <citation type="submission" date="2017-09" db="EMBL/GenBank/DDBJ databases">
        <title>Contemporary evolution of a Lepidopteran species, Heliothis virescens, in response to modern agricultural practices.</title>
        <authorList>
            <person name="Fritz M.L."/>
            <person name="Deyonke A.M."/>
            <person name="Papanicolaou A."/>
            <person name="Micinski S."/>
            <person name="Westbrook J."/>
            <person name="Gould F."/>
        </authorList>
    </citation>
    <scope>NUCLEOTIDE SEQUENCE [LARGE SCALE GENOMIC DNA]</scope>
    <source>
        <strain evidence="2">HvINT-</strain>
        <tissue evidence="2">Whole body</tissue>
    </source>
</reference>
<dbReference type="InterPro" id="IPR000210">
    <property type="entry name" value="BTB/POZ_dom"/>
</dbReference>
<sequence length="449" mass="52022">MGYLKTDQSTYNQTSLYDRVKKLLVSYEWSDCSFSVGGQKFKAHKLILGISSPVFEAMFYGPLSSNDDILITDIQPDIFQLILNYIYTDTVEINTIDQAFELLYASRKYLLEHLTEICIAHIQANISVDNVVEVLNYPDYMQDAQLVTFSLKLFCQHASYLLQEKKSSITYPCLKAFLESDQMNISEKDLIKHVFEWSRYCCKQNNILDTFENRRDLLKSNGIFKLLRFLTLTVNELEEIITDINNLLLPYEYEALKKVIKSSNINEKDVILSIGSVDMPRNILKLQWHLCYRSPIRSVAPIVIDSNNYVIHSRIKVNKSVFINSLCVPTRMAPPVHFRNNTAKLYTEQLSVSVVCESDNSEFKLTNFVKTVEYDSMIDIELIEPCFIKKDEWYKISFMWPCNRPHTHSYVVEFRHRHFTGHKVSIEFDDLSFSAGSSGSFLGGLKFCL</sequence>
<name>A0A2A4IRN8_HELVI</name>
<evidence type="ECO:0000313" key="2">
    <source>
        <dbReference type="EMBL" id="PCG62445.1"/>
    </source>
</evidence>
<protein>
    <recommendedName>
        <fullName evidence="1">BTB domain-containing protein</fullName>
    </recommendedName>
</protein>
<gene>
    <name evidence="2" type="ORF">B5V51_14428</name>
</gene>
<dbReference type="EMBL" id="NWSH01008707">
    <property type="protein sequence ID" value="PCG62445.1"/>
    <property type="molecule type" value="Genomic_DNA"/>
</dbReference>
<feature type="domain" description="BTB" evidence="1">
    <location>
        <begin position="30"/>
        <end position="95"/>
    </location>
</feature>
<dbReference type="Gene3D" id="3.30.710.10">
    <property type="entry name" value="Potassium Channel Kv1.1, Chain A"/>
    <property type="match status" value="1"/>
</dbReference>
<dbReference type="PROSITE" id="PS50097">
    <property type="entry name" value="BTB"/>
    <property type="match status" value="1"/>
</dbReference>